<name>A0A5C5GGZ5_9RHOB</name>
<dbReference type="AlphaFoldDB" id="A0A5C5GGZ5"/>
<evidence type="ECO:0000313" key="2">
    <source>
        <dbReference type="Proteomes" id="UP000314011"/>
    </source>
</evidence>
<sequence>MKWLAPLTLLAACATEAVVPVDVPDVVRANLPEGVPISDTLQLNDGCWAYYYQIDVILSIEGPSGQRICT</sequence>
<reference evidence="1 2" key="1">
    <citation type="submission" date="2019-06" db="EMBL/GenBank/DDBJ databases">
        <title>Genome of new Rhodobacteraceae sp. SM1903.</title>
        <authorList>
            <person name="Ren X."/>
        </authorList>
    </citation>
    <scope>NUCLEOTIDE SEQUENCE [LARGE SCALE GENOMIC DNA]</scope>
    <source>
        <strain evidence="1 2">SM1903</strain>
    </source>
</reference>
<protein>
    <submittedName>
        <fullName evidence="1">Uncharacterized protein</fullName>
    </submittedName>
</protein>
<dbReference type="Proteomes" id="UP000314011">
    <property type="component" value="Unassembled WGS sequence"/>
</dbReference>
<dbReference type="RefSeq" id="WP_140195010.1">
    <property type="nucleotide sequence ID" value="NZ_CP065915.1"/>
</dbReference>
<gene>
    <name evidence="1" type="ORF">FHY64_12470</name>
</gene>
<keyword evidence="2" id="KW-1185">Reference proteome</keyword>
<accession>A0A5C5GGZ5</accession>
<comment type="caution">
    <text evidence="1">The sequence shown here is derived from an EMBL/GenBank/DDBJ whole genome shotgun (WGS) entry which is preliminary data.</text>
</comment>
<dbReference type="EMBL" id="VFFF01000001">
    <property type="protein sequence ID" value="TNY34038.1"/>
    <property type="molecule type" value="Genomic_DNA"/>
</dbReference>
<organism evidence="1 2">
    <name type="scientific">Pelagovum pacificum</name>
    <dbReference type="NCBI Taxonomy" id="2588711"/>
    <lineage>
        <taxon>Bacteria</taxon>
        <taxon>Pseudomonadati</taxon>
        <taxon>Pseudomonadota</taxon>
        <taxon>Alphaproteobacteria</taxon>
        <taxon>Rhodobacterales</taxon>
        <taxon>Paracoccaceae</taxon>
        <taxon>Pelagovum</taxon>
    </lineage>
</organism>
<evidence type="ECO:0000313" key="1">
    <source>
        <dbReference type="EMBL" id="TNY34038.1"/>
    </source>
</evidence>
<proteinExistence type="predicted"/>